<dbReference type="Gene3D" id="3.20.20.100">
    <property type="entry name" value="NADP-dependent oxidoreductase domain"/>
    <property type="match status" value="1"/>
</dbReference>
<feature type="site" description="Lowers pKa of active site Tyr" evidence="6">
    <location>
        <position position="73"/>
    </location>
</feature>
<comment type="similarity">
    <text evidence="1">Belongs to the aldo/keto reductase family.</text>
</comment>
<dbReference type="Pfam" id="PF00248">
    <property type="entry name" value="Aldo_ket_red"/>
    <property type="match status" value="1"/>
</dbReference>
<evidence type="ECO:0000256" key="3">
    <source>
        <dbReference type="ARBA" id="ARBA00023002"/>
    </source>
</evidence>
<evidence type="ECO:0000256" key="4">
    <source>
        <dbReference type="PIRSR" id="PIRSR000097-1"/>
    </source>
</evidence>
<dbReference type="PANTHER" id="PTHR43827">
    <property type="entry name" value="2,5-DIKETO-D-GLUCONIC ACID REDUCTASE"/>
    <property type="match status" value="1"/>
</dbReference>
<evidence type="ECO:0000313" key="9">
    <source>
        <dbReference type="Proteomes" id="UP000063781"/>
    </source>
</evidence>
<name>A0A109UH63_9FIRM</name>
<feature type="active site" description="Proton donor" evidence="4">
    <location>
        <position position="48"/>
    </location>
</feature>
<sequence length="285" mass="32554">MEAIMMNNGLEIPAFGLGTYRVSPTDVEQSIEVALNNGYRLIDTANVYLNEKAIGRALKKSQVPRKEIFLTSKIWPADFNYEKAKIAIDKTLSRLDTDYLDLLLLHQEVGDIMGAWKALEEAVVSGKVKSIGVCNFGEANLKKLLHVATIKPVLVQNECHPYLQETEFINFLKKEGILLEAWYPLGSGDKNLINEPIFTKLSKKYNKSNVQILLRWHLQADHIVIPGSKTPSHIISNIDIFDFELSPEDMKEIEKLNKNKRYFKIPHFIKKVAFTLPIINFDRQK</sequence>
<evidence type="ECO:0000256" key="6">
    <source>
        <dbReference type="PIRSR" id="PIRSR000097-3"/>
    </source>
</evidence>
<evidence type="ECO:0000256" key="1">
    <source>
        <dbReference type="ARBA" id="ARBA00007905"/>
    </source>
</evidence>
<dbReference type="InterPro" id="IPR020471">
    <property type="entry name" value="AKR"/>
</dbReference>
<protein>
    <submittedName>
        <fullName evidence="8">Oxidoreductase</fullName>
    </submittedName>
</protein>
<dbReference type="PRINTS" id="PR00069">
    <property type="entry name" value="ALDKETRDTASE"/>
</dbReference>
<evidence type="ECO:0000259" key="7">
    <source>
        <dbReference type="Pfam" id="PF00248"/>
    </source>
</evidence>
<organism evidence="8 9">
    <name type="scientific">Erysipelothrix larvae</name>
    <dbReference type="NCBI Taxonomy" id="1514105"/>
    <lineage>
        <taxon>Bacteria</taxon>
        <taxon>Bacillati</taxon>
        <taxon>Bacillota</taxon>
        <taxon>Erysipelotrichia</taxon>
        <taxon>Erysipelotrichales</taxon>
        <taxon>Erysipelotrichaceae</taxon>
        <taxon>Erysipelothrix</taxon>
    </lineage>
</organism>
<dbReference type="GO" id="GO:0016616">
    <property type="term" value="F:oxidoreductase activity, acting on the CH-OH group of donors, NAD or NADP as acceptor"/>
    <property type="evidence" value="ECO:0007669"/>
    <property type="project" value="UniProtKB-ARBA"/>
</dbReference>
<dbReference type="AlphaFoldDB" id="A0A109UH63"/>
<dbReference type="PROSITE" id="PS00798">
    <property type="entry name" value="ALDOKETO_REDUCTASE_1"/>
    <property type="match status" value="1"/>
</dbReference>
<dbReference type="STRING" id="1514105.AOC36_06395"/>
<dbReference type="RefSeq" id="WP_067632582.1">
    <property type="nucleotide sequence ID" value="NZ_CP013213.1"/>
</dbReference>
<dbReference type="SUPFAM" id="SSF51430">
    <property type="entry name" value="NAD(P)-linked oxidoreductase"/>
    <property type="match status" value="1"/>
</dbReference>
<dbReference type="InterPro" id="IPR018170">
    <property type="entry name" value="Aldo/ket_reductase_CS"/>
</dbReference>
<evidence type="ECO:0000256" key="5">
    <source>
        <dbReference type="PIRSR" id="PIRSR000097-2"/>
    </source>
</evidence>
<gene>
    <name evidence="8" type="ORF">AOC36_06395</name>
</gene>
<feature type="domain" description="NADP-dependent oxidoreductase" evidence="7">
    <location>
        <begin position="16"/>
        <end position="257"/>
    </location>
</feature>
<proteinExistence type="inferred from homology"/>
<dbReference type="Proteomes" id="UP000063781">
    <property type="component" value="Chromosome"/>
</dbReference>
<dbReference type="InterPro" id="IPR023210">
    <property type="entry name" value="NADP_OxRdtase_dom"/>
</dbReference>
<keyword evidence="9" id="KW-1185">Reference proteome</keyword>
<evidence type="ECO:0000256" key="2">
    <source>
        <dbReference type="ARBA" id="ARBA00022857"/>
    </source>
</evidence>
<dbReference type="EMBL" id="CP013213">
    <property type="protein sequence ID" value="AMC93628.1"/>
    <property type="molecule type" value="Genomic_DNA"/>
</dbReference>
<dbReference type="PROSITE" id="PS00062">
    <property type="entry name" value="ALDOKETO_REDUCTASE_2"/>
    <property type="match status" value="1"/>
</dbReference>
<keyword evidence="3" id="KW-0560">Oxidoreductase</keyword>
<dbReference type="PIRSF" id="PIRSF000097">
    <property type="entry name" value="AKR"/>
    <property type="match status" value="1"/>
</dbReference>
<dbReference type="KEGG" id="erl:AOC36_06395"/>
<reference evidence="8 9" key="1">
    <citation type="submission" date="2015-10" db="EMBL/GenBank/DDBJ databases">
        <title>Erysipelothrix larvae sp. LV19 isolated from the larval gut of the rhinoceros beetle, Trypoxylus dichotomus.</title>
        <authorList>
            <person name="Lim S."/>
            <person name="Kim B.-C."/>
        </authorList>
    </citation>
    <scope>NUCLEOTIDE SEQUENCE [LARGE SCALE GENOMIC DNA]</scope>
    <source>
        <strain evidence="8 9">LV19</strain>
    </source>
</reference>
<dbReference type="FunFam" id="3.20.20.100:FF:000015">
    <property type="entry name" value="Oxidoreductase, aldo/keto reductase family"/>
    <property type="match status" value="1"/>
</dbReference>
<dbReference type="InterPro" id="IPR036812">
    <property type="entry name" value="NAD(P)_OxRdtase_dom_sf"/>
</dbReference>
<dbReference type="OrthoDB" id="9804790at2"/>
<accession>A0A109UH63</accession>
<evidence type="ECO:0000313" key="8">
    <source>
        <dbReference type="EMBL" id="AMC93628.1"/>
    </source>
</evidence>
<dbReference type="PANTHER" id="PTHR43827:SF3">
    <property type="entry name" value="NADP-DEPENDENT OXIDOREDUCTASE DOMAIN-CONTAINING PROTEIN"/>
    <property type="match status" value="1"/>
</dbReference>
<keyword evidence="2" id="KW-0521">NADP</keyword>
<feature type="binding site" evidence="5">
    <location>
        <position position="106"/>
    </location>
    <ligand>
        <name>substrate</name>
    </ligand>
</feature>